<dbReference type="GO" id="GO:0000155">
    <property type="term" value="F:phosphorelay sensor kinase activity"/>
    <property type="evidence" value="ECO:0007669"/>
    <property type="project" value="InterPro"/>
</dbReference>
<dbReference type="PRINTS" id="PR00344">
    <property type="entry name" value="BCTRLSENSOR"/>
</dbReference>
<reference evidence="17 18" key="1">
    <citation type="submission" date="2018-07" db="EMBL/GenBank/DDBJ databases">
        <title>Freshwater and sediment microbial communities from various areas in North America, analyzing microbe dynamics in response to fracking.</title>
        <authorList>
            <person name="Lamendella R."/>
        </authorList>
    </citation>
    <scope>NUCLEOTIDE SEQUENCE [LARGE SCALE GENOMIC DNA]</scope>
    <source>
        <strain evidence="17 18">160A</strain>
    </source>
</reference>
<keyword evidence="3 12" id="KW-0597">Phosphoprotein</keyword>
<evidence type="ECO:0000256" key="6">
    <source>
        <dbReference type="ARBA" id="ARBA00022777"/>
    </source>
</evidence>
<dbReference type="EC" id="2.7.13.3" evidence="2"/>
<name>A0A2T0XEY0_9BACT</name>
<dbReference type="InterPro" id="IPR011123">
    <property type="entry name" value="Y_Y_Y"/>
</dbReference>
<evidence type="ECO:0000259" key="16">
    <source>
        <dbReference type="PROSITE" id="PS50110"/>
    </source>
</evidence>
<dbReference type="SMART" id="SM00342">
    <property type="entry name" value="HTH_ARAC"/>
    <property type="match status" value="1"/>
</dbReference>
<dbReference type="Gene3D" id="3.40.50.2300">
    <property type="match status" value="1"/>
</dbReference>
<dbReference type="InterPro" id="IPR015943">
    <property type="entry name" value="WD40/YVTN_repeat-like_dom_sf"/>
</dbReference>
<dbReference type="InterPro" id="IPR001789">
    <property type="entry name" value="Sig_transdc_resp-reg_receiver"/>
</dbReference>
<dbReference type="PROSITE" id="PS01124">
    <property type="entry name" value="HTH_ARAC_FAMILY_2"/>
    <property type="match status" value="1"/>
</dbReference>
<dbReference type="InterPro" id="IPR011006">
    <property type="entry name" value="CheY-like_superfamily"/>
</dbReference>
<keyword evidence="10" id="KW-0238">DNA-binding</keyword>
<keyword evidence="4" id="KW-0808">Transferase</keyword>
<evidence type="ECO:0000256" key="12">
    <source>
        <dbReference type="PROSITE-ProRule" id="PRU00169"/>
    </source>
</evidence>
<dbReference type="SUPFAM" id="SSF46689">
    <property type="entry name" value="Homeodomain-like"/>
    <property type="match status" value="1"/>
</dbReference>
<keyword evidence="13" id="KW-0472">Membrane</keyword>
<evidence type="ECO:0000256" key="13">
    <source>
        <dbReference type="SAM" id="Phobius"/>
    </source>
</evidence>
<evidence type="ECO:0000256" key="9">
    <source>
        <dbReference type="ARBA" id="ARBA00023015"/>
    </source>
</evidence>
<dbReference type="PANTHER" id="PTHR43547">
    <property type="entry name" value="TWO-COMPONENT HISTIDINE KINASE"/>
    <property type="match status" value="1"/>
</dbReference>
<dbReference type="Pfam" id="PF12833">
    <property type="entry name" value="HTH_18"/>
    <property type="match status" value="1"/>
</dbReference>
<dbReference type="STRING" id="1168289.GCA_000259075_02158"/>
<keyword evidence="7" id="KW-0067">ATP-binding</keyword>
<dbReference type="FunFam" id="3.30.565.10:FF:000037">
    <property type="entry name" value="Hybrid sensor histidine kinase/response regulator"/>
    <property type="match status" value="1"/>
</dbReference>
<feature type="modified residue" description="4-aspartylphosphate" evidence="12">
    <location>
        <position position="1181"/>
    </location>
</feature>
<dbReference type="InterPro" id="IPR009057">
    <property type="entry name" value="Homeodomain-like_sf"/>
</dbReference>
<dbReference type="Gene3D" id="1.10.287.130">
    <property type="match status" value="1"/>
</dbReference>
<dbReference type="Proteomes" id="UP000252733">
    <property type="component" value="Unassembled WGS sequence"/>
</dbReference>
<dbReference type="PANTHER" id="PTHR43547:SF2">
    <property type="entry name" value="HYBRID SIGNAL TRANSDUCTION HISTIDINE KINASE C"/>
    <property type="match status" value="1"/>
</dbReference>
<dbReference type="InterPro" id="IPR036097">
    <property type="entry name" value="HisK_dim/P_sf"/>
</dbReference>
<dbReference type="SMART" id="SM00387">
    <property type="entry name" value="HATPase_c"/>
    <property type="match status" value="1"/>
</dbReference>
<evidence type="ECO:0000259" key="15">
    <source>
        <dbReference type="PROSITE" id="PS50109"/>
    </source>
</evidence>
<dbReference type="SUPFAM" id="SSF55874">
    <property type="entry name" value="ATPase domain of HSP90 chaperone/DNA topoisomerase II/histidine kinase"/>
    <property type="match status" value="1"/>
</dbReference>
<comment type="catalytic activity">
    <reaction evidence="1">
        <text>ATP + protein L-histidine = ADP + protein N-phospho-L-histidine.</text>
        <dbReference type="EC" id="2.7.13.3"/>
    </reaction>
</comment>
<dbReference type="CDD" id="cd17574">
    <property type="entry name" value="REC_OmpR"/>
    <property type="match status" value="1"/>
</dbReference>
<dbReference type="CDD" id="cd00082">
    <property type="entry name" value="HisKA"/>
    <property type="match status" value="1"/>
</dbReference>
<dbReference type="Pfam" id="PF02518">
    <property type="entry name" value="HATPase_c"/>
    <property type="match status" value="1"/>
</dbReference>
<dbReference type="PROSITE" id="PS50109">
    <property type="entry name" value="HIS_KIN"/>
    <property type="match status" value="1"/>
</dbReference>
<dbReference type="SMART" id="SM00448">
    <property type="entry name" value="REC"/>
    <property type="match status" value="1"/>
</dbReference>
<keyword evidence="6 17" id="KW-0418">Kinase</keyword>
<evidence type="ECO:0000256" key="5">
    <source>
        <dbReference type="ARBA" id="ARBA00022741"/>
    </source>
</evidence>
<feature type="domain" description="HTH araC/xylS-type" evidence="14">
    <location>
        <begin position="1281"/>
        <end position="1380"/>
    </location>
</feature>
<protein>
    <recommendedName>
        <fullName evidence="2">histidine kinase</fullName>
        <ecNumber evidence="2">2.7.13.3</ecNumber>
    </recommendedName>
</protein>
<feature type="transmembrane region" description="Helical" evidence="13">
    <location>
        <begin position="821"/>
        <end position="841"/>
    </location>
</feature>
<keyword evidence="5" id="KW-0547">Nucleotide-binding</keyword>
<keyword evidence="13" id="KW-1133">Transmembrane helix</keyword>
<dbReference type="InterPro" id="IPR018062">
    <property type="entry name" value="HTH_AraC-typ_CS"/>
</dbReference>
<dbReference type="GO" id="GO:0003700">
    <property type="term" value="F:DNA-binding transcription factor activity"/>
    <property type="evidence" value="ECO:0007669"/>
    <property type="project" value="InterPro"/>
</dbReference>
<accession>A0A2T0XEY0</accession>
<dbReference type="Pfam" id="PF00072">
    <property type="entry name" value="Response_reg"/>
    <property type="match status" value="1"/>
</dbReference>
<dbReference type="SUPFAM" id="SSF52172">
    <property type="entry name" value="CheY-like"/>
    <property type="match status" value="1"/>
</dbReference>
<evidence type="ECO:0000256" key="4">
    <source>
        <dbReference type="ARBA" id="ARBA00022679"/>
    </source>
</evidence>
<dbReference type="Gene3D" id="2.130.10.10">
    <property type="entry name" value="YVTN repeat-like/Quinoprotein amine dehydrogenase"/>
    <property type="match status" value="3"/>
</dbReference>
<dbReference type="InterPro" id="IPR013783">
    <property type="entry name" value="Ig-like_fold"/>
</dbReference>
<sequence length="1385" mass="157830">MRYMLRKVLVSAILSFFCLFLTGQRLDQADYKFRHLNSSHGLSNNQISSIHKDRFGFVWFGTVSGLNRYDGHSFKTYKNIPGDTTTIPFNNVQRIFEDHRGFLWVFSQDNQLTIFNPYKDVFSSDYDLLTREDHIPSDYISSLVVDRDSNLWVTTNQYGVFRVDAQTEEIERFHELRGNEYDISSDLVTDIIVDTDSTVMIVNAQGRVERLDIESGNVVSSYMSRILSDVPVSDYYSVFVDQSDNLWIYSEQSDLGLFYMDVSNGRELHFSVNDTRYNLASNIVTGILQDEKGHIWVGTDHGGLQIIDKADFSVINVRTTEGASNSLSQNSITSLIRDNSGTIWIGTYKEGVNYYHPDLFQFKLFSHNPFLEGGLPANDIDCFAEDEKGNLYIGTNGKGLIYHNRSNGEFRVFRAKPSNPDSLSHDVVVSLLYDSKNRLWVGTYYGGLNCYENGKFKRYLHDPDDPGSLSDNRIWKILEDADGRIWIGTLGGGLDLFDEANNRFLHYRDGDLNSVNSNFILTMEEDRDGNLWIGTSYGVNVLNKNTGRFSHIAANPGKQNALSHHIVLSILEDQRGMMWLGTRNGLNMYNPETKEFRLFLERDGLPDNNILNLLEDGSGNIWMSTLNGLSRLEMVTSEDGVDYSLSNFDLLDGLQGREFNEHAAFKTTDGELIFGGPDGYNLFDPSKIQKSTRIPQIRITGLRLFNKKVGIGEKVGRHVILRRPLFLSDTLELKHDQNVFSLDFSGMGYFHPEKIKYQYILEGFNEEWVTADAQNPLATYTNLNYGTYRFRVRGRIGDDGPYGEEAALTVVIQPPFYATQYAYGAYIILFAGLVVFFGFIIRRRERIKYQRQSELTEHKRIHEVDEMKIRFFTNISHEFRTPLTLIITPLEKLMQEVKDTGIREQLKLVTRNARRLLGLVNQLLDFRKMEVQGIVLSRTRSDIVAFVKEVAISFSDLFDTKSIRFSISSNVDALTMSFDPDKMEKIVFNLLSNAFKFSQEYGEVKLNIEYAETSEKKTGKVIRIAISDKGIGISSEKQEKIFDRFFQIRNDDNQIPGSGIGLAITREFVRLHEGEIFLDSHPGQGSTFIVELPVSQDEDTGVASGKNAEVYSVHEGEKAIEETQETGNNDKPLLLIIEDNEDLRFYLKENLRRNYRIVEAADGDSGIEKARTVFPDVIISDIMMPGTDGVELCRILKSESKTSHIPVILLTAKVSSEQEAEGLGAGADDYITKPFNYEVLELKIGKQIEIRRQFRAKLEKQHFEIEPGEIGITSLDEKFINKATRFVEKNIANTDLSVEIFSREMGVSRGHLYNKIVSLTGKTPTEFIRIMRLKRGAQLLGKSQLNVGEVAFKVGFNDPKYFSRYFKEEFGVSPSEYVKRIEKNG</sequence>
<keyword evidence="18" id="KW-1185">Reference proteome</keyword>
<evidence type="ECO:0000256" key="8">
    <source>
        <dbReference type="ARBA" id="ARBA00023012"/>
    </source>
</evidence>
<dbReference type="InterPro" id="IPR036890">
    <property type="entry name" value="HATPase_C_sf"/>
</dbReference>
<evidence type="ECO:0000256" key="3">
    <source>
        <dbReference type="ARBA" id="ARBA00022553"/>
    </source>
</evidence>
<evidence type="ECO:0000259" key="14">
    <source>
        <dbReference type="PROSITE" id="PS01124"/>
    </source>
</evidence>
<comment type="caution">
    <text evidence="17">The sequence shown here is derived from an EMBL/GenBank/DDBJ whole genome shotgun (WGS) entry which is preliminary data.</text>
</comment>
<feature type="domain" description="Histidine kinase" evidence="15">
    <location>
        <begin position="874"/>
        <end position="1096"/>
    </location>
</feature>
<dbReference type="GO" id="GO:0043565">
    <property type="term" value="F:sequence-specific DNA binding"/>
    <property type="evidence" value="ECO:0007669"/>
    <property type="project" value="InterPro"/>
</dbReference>
<evidence type="ECO:0000313" key="18">
    <source>
        <dbReference type="Proteomes" id="UP000252733"/>
    </source>
</evidence>
<dbReference type="SUPFAM" id="SSF63829">
    <property type="entry name" value="Calcium-dependent phosphotriesterase"/>
    <property type="match status" value="2"/>
</dbReference>
<dbReference type="RefSeq" id="WP_106153774.1">
    <property type="nucleotide sequence ID" value="NZ_PVTS01000012.1"/>
</dbReference>
<dbReference type="PROSITE" id="PS00041">
    <property type="entry name" value="HTH_ARAC_FAMILY_1"/>
    <property type="match status" value="1"/>
</dbReference>
<dbReference type="Gene3D" id="2.60.40.10">
    <property type="entry name" value="Immunoglobulins"/>
    <property type="match status" value="1"/>
</dbReference>
<dbReference type="FunFam" id="1.10.287.130:FF:000045">
    <property type="entry name" value="Two-component system sensor histidine kinase/response regulator"/>
    <property type="match status" value="1"/>
</dbReference>
<evidence type="ECO:0000256" key="10">
    <source>
        <dbReference type="ARBA" id="ARBA00023125"/>
    </source>
</evidence>
<dbReference type="OrthoDB" id="9797097at2"/>
<feature type="domain" description="Response regulatory" evidence="16">
    <location>
        <begin position="1133"/>
        <end position="1248"/>
    </location>
</feature>
<gene>
    <name evidence="17" type="ORF">DFO77_11098</name>
</gene>
<dbReference type="Pfam" id="PF07495">
    <property type="entry name" value="Y_Y_Y"/>
    <property type="match status" value="1"/>
</dbReference>
<evidence type="ECO:0000256" key="11">
    <source>
        <dbReference type="ARBA" id="ARBA00023163"/>
    </source>
</evidence>
<dbReference type="Pfam" id="PF00512">
    <property type="entry name" value="HisKA"/>
    <property type="match status" value="1"/>
</dbReference>
<dbReference type="SMART" id="SM00388">
    <property type="entry name" value="HisKA"/>
    <property type="match status" value="1"/>
</dbReference>
<dbReference type="PROSITE" id="PS50110">
    <property type="entry name" value="RESPONSE_REGULATORY"/>
    <property type="match status" value="1"/>
</dbReference>
<dbReference type="InterPro" id="IPR003594">
    <property type="entry name" value="HATPase_dom"/>
</dbReference>
<keyword evidence="9" id="KW-0805">Transcription regulation</keyword>
<dbReference type="EMBL" id="QPIZ01000010">
    <property type="protein sequence ID" value="RCW35331.1"/>
    <property type="molecule type" value="Genomic_DNA"/>
</dbReference>
<proteinExistence type="predicted"/>
<dbReference type="SUPFAM" id="SSF47384">
    <property type="entry name" value="Homodimeric domain of signal transducing histidine kinase"/>
    <property type="match status" value="1"/>
</dbReference>
<evidence type="ECO:0000256" key="2">
    <source>
        <dbReference type="ARBA" id="ARBA00012438"/>
    </source>
</evidence>
<keyword evidence="11" id="KW-0804">Transcription</keyword>
<dbReference type="Pfam" id="PF07494">
    <property type="entry name" value="Reg_prop"/>
    <property type="match status" value="9"/>
</dbReference>
<dbReference type="Gene3D" id="3.30.565.10">
    <property type="entry name" value="Histidine kinase-like ATPase, C-terminal domain"/>
    <property type="match status" value="1"/>
</dbReference>
<keyword evidence="13" id="KW-0812">Transmembrane</keyword>
<dbReference type="InterPro" id="IPR004358">
    <property type="entry name" value="Sig_transdc_His_kin-like_C"/>
</dbReference>
<dbReference type="InterPro" id="IPR011110">
    <property type="entry name" value="Reg_prop"/>
</dbReference>
<organism evidence="17 18">
    <name type="scientific">Marinilabilia salmonicolor</name>
    <dbReference type="NCBI Taxonomy" id="989"/>
    <lineage>
        <taxon>Bacteria</taxon>
        <taxon>Pseudomonadati</taxon>
        <taxon>Bacteroidota</taxon>
        <taxon>Bacteroidia</taxon>
        <taxon>Marinilabiliales</taxon>
        <taxon>Marinilabiliaceae</taxon>
        <taxon>Marinilabilia</taxon>
    </lineage>
</organism>
<evidence type="ECO:0000256" key="1">
    <source>
        <dbReference type="ARBA" id="ARBA00000085"/>
    </source>
</evidence>
<keyword evidence="8" id="KW-0902">Two-component regulatory system</keyword>
<dbReference type="InterPro" id="IPR018060">
    <property type="entry name" value="HTH_AraC"/>
</dbReference>
<dbReference type="InterPro" id="IPR003661">
    <property type="entry name" value="HisK_dim/P_dom"/>
</dbReference>
<dbReference type="GO" id="GO:0005524">
    <property type="term" value="F:ATP binding"/>
    <property type="evidence" value="ECO:0007669"/>
    <property type="project" value="UniProtKB-KW"/>
</dbReference>
<evidence type="ECO:0000313" key="17">
    <source>
        <dbReference type="EMBL" id="RCW35331.1"/>
    </source>
</evidence>
<dbReference type="Gene3D" id="1.10.10.60">
    <property type="entry name" value="Homeodomain-like"/>
    <property type="match status" value="1"/>
</dbReference>
<dbReference type="InterPro" id="IPR005467">
    <property type="entry name" value="His_kinase_dom"/>
</dbReference>
<evidence type="ECO:0000256" key="7">
    <source>
        <dbReference type="ARBA" id="ARBA00022840"/>
    </source>
</evidence>